<comment type="caution">
    <text evidence="2">The sequence shown here is derived from an EMBL/GenBank/DDBJ whole genome shotgun (WGS) entry which is preliminary data.</text>
</comment>
<dbReference type="AlphaFoldDB" id="A0AAV2R329"/>
<evidence type="ECO:0000256" key="1">
    <source>
        <dbReference type="SAM" id="SignalP"/>
    </source>
</evidence>
<feature type="signal peptide" evidence="1">
    <location>
        <begin position="1"/>
        <end position="21"/>
    </location>
</feature>
<protein>
    <submittedName>
        <fullName evidence="2">Uncharacterized protein</fullName>
    </submittedName>
</protein>
<accession>A0AAV2R329</accession>
<reference evidence="2 3" key="1">
    <citation type="submission" date="2024-05" db="EMBL/GenBank/DDBJ databases">
        <authorList>
            <person name="Wallberg A."/>
        </authorList>
    </citation>
    <scope>NUCLEOTIDE SEQUENCE [LARGE SCALE GENOMIC DNA]</scope>
</reference>
<name>A0AAV2R329_MEGNR</name>
<evidence type="ECO:0000313" key="3">
    <source>
        <dbReference type="Proteomes" id="UP001497623"/>
    </source>
</evidence>
<proteinExistence type="predicted"/>
<gene>
    <name evidence="2" type="ORF">MNOR_LOCUS20107</name>
</gene>
<organism evidence="2 3">
    <name type="scientific">Meganyctiphanes norvegica</name>
    <name type="common">Northern krill</name>
    <name type="synonym">Thysanopoda norvegica</name>
    <dbReference type="NCBI Taxonomy" id="48144"/>
    <lineage>
        <taxon>Eukaryota</taxon>
        <taxon>Metazoa</taxon>
        <taxon>Ecdysozoa</taxon>
        <taxon>Arthropoda</taxon>
        <taxon>Crustacea</taxon>
        <taxon>Multicrustacea</taxon>
        <taxon>Malacostraca</taxon>
        <taxon>Eumalacostraca</taxon>
        <taxon>Eucarida</taxon>
        <taxon>Euphausiacea</taxon>
        <taxon>Euphausiidae</taxon>
        <taxon>Meganyctiphanes</taxon>
    </lineage>
</organism>
<feature type="chain" id="PRO_5043506192" evidence="1">
    <location>
        <begin position="22"/>
        <end position="134"/>
    </location>
</feature>
<dbReference type="Proteomes" id="UP001497623">
    <property type="component" value="Unassembled WGS sequence"/>
</dbReference>
<keyword evidence="1" id="KW-0732">Signal</keyword>
<dbReference type="EMBL" id="CAXKWB010015331">
    <property type="protein sequence ID" value="CAL4113365.1"/>
    <property type="molecule type" value="Genomic_DNA"/>
</dbReference>
<keyword evidence="3" id="KW-1185">Reference proteome</keyword>
<evidence type="ECO:0000313" key="2">
    <source>
        <dbReference type="EMBL" id="CAL4113365.1"/>
    </source>
</evidence>
<sequence>MRNSAAISMLLLAAAAGWAEGAASCRCGAFITTEEGDILIYALPTTDVETCDDVNECSRACVEEVGDGGDLFGISSDGERTNGQVLCDELAKPIENQYIYGYYEICGGPWEYTDVHSGDMLCCDDSGQQQVCIA</sequence>